<dbReference type="Proteomes" id="UP000243106">
    <property type="component" value="Unassembled WGS sequence"/>
</dbReference>
<sequence length="48" mass="5654">MSLNHIRKTGQSLWNRLPTVQQINAYLPPSLWSEGRPDRPWHEDKGSR</sequence>
<dbReference type="RefSeq" id="WP_172975035.1">
    <property type="nucleotide sequence ID" value="NZ_FOXV01000001.1"/>
</dbReference>
<gene>
    <name evidence="2" type="ORF">SAMN05421853_10154</name>
</gene>
<dbReference type="AlphaFoldDB" id="A0A1I5UM69"/>
<organism evidence="2 3">
    <name type="scientific">Roseivivax halotolerans</name>
    <dbReference type="NCBI Taxonomy" id="93684"/>
    <lineage>
        <taxon>Bacteria</taxon>
        <taxon>Pseudomonadati</taxon>
        <taxon>Pseudomonadota</taxon>
        <taxon>Alphaproteobacteria</taxon>
        <taxon>Rhodobacterales</taxon>
        <taxon>Roseobacteraceae</taxon>
        <taxon>Roseivivax</taxon>
    </lineage>
</organism>
<feature type="compositionally biased region" description="Basic and acidic residues" evidence="1">
    <location>
        <begin position="35"/>
        <end position="48"/>
    </location>
</feature>
<proteinExistence type="predicted"/>
<name>A0A1I5UM69_9RHOB</name>
<keyword evidence="3" id="KW-1185">Reference proteome</keyword>
<protein>
    <submittedName>
        <fullName evidence="2">Uncharacterized protein</fullName>
    </submittedName>
</protein>
<evidence type="ECO:0000256" key="1">
    <source>
        <dbReference type="SAM" id="MobiDB-lite"/>
    </source>
</evidence>
<reference evidence="3" key="1">
    <citation type="submission" date="2016-10" db="EMBL/GenBank/DDBJ databases">
        <authorList>
            <person name="Varghese N."/>
            <person name="Submissions S."/>
        </authorList>
    </citation>
    <scope>NUCLEOTIDE SEQUENCE [LARGE SCALE GENOMIC DNA]</scope>
    <source>
        <strain evidence="3">JCM 10271</strain>
    </source>
</reference>
<evidence type="ECO:0000313" key="2">
    <source>
        <dbReference type="EMBL" id="SFP96320.1"/>
    </source>
</evidence>
<accession>A0A1I5UM69</accession>
<dbReference type="STRING" id="93684.SAMN05421853_10154"/>
<dbReference type="EMBL" id="FOXV01000001">
    <property type="protein sequence ID" value="SFP96320.1"/>
    <property type="molecule type" value="Genomic_DNA"/>
</dbReference>
<feature type="region of interest" description="Disordered" evidence="1">
    <location>
        <begin position="29"/>
        <end position="48"/>
    </location>
</feature>
<evidence type="ECO:0000313" key="3">
    <source>
        <dbReference type="Proteomes" id="UP000243106"/>
    </source>
</evidence>